<sequence length="64" mass="7453">MSISTYKCENMKIEQLLAKCPECGSQDKTAKRRMLDEHRAHAELDVIVCDKCGYVFEENKKEKE</sequence>
<protein>
    <recommendedName>
        <fullName evidence="3">Cys-rich peptide, TIGR04165 family</fullName>
    </recommendedName>
</protein>
<evidence type="ECO:0000313" key="1">
    <source>
        <dbReference type="EMBL" id="KZX14532.1"/>
    </source>
</evidence>
<dbReference type="Proteomes" id="UP000077066">
    <property type="component" value="Unassembled WGS sequence"/>
</dbReference>
<name>A0A166CI53_9EURY</name>
<dbReference type="InterPro" id="IPR026493">
    <property type="entry name" value="Cys-rich_pep"/>
</dbReference>
<keyword evidence="2" id="KW-1185">Reference proteome</keyword>
<evidence type="ECO:0000313" key="2">
    <source>
        <dbReference type="Proteomes" id="UP000077066"/>
    </source>
</evidence>
<dbReference type="STRING" id="55758.MBFIL_08480"/>
<dbReference type="EMBL" id="LWMT01000144">
    <property type="protein sequence ID" value="KZX14532.1"/>
    <property type="molecule type" value="Genomic_DNA"/>
</dbReference>
<gene>
    <name evidence="1" type="ORF">MBFIL_08480</name>
</gene>
<dbReference type="AlphaFoldDB" id="A0A166CI53"/>
<comment type="caution">
    <text evidence="1">The sequence shown here is derived from an EMBL/GenBank/DDBJ whole genome shotgun (WGS) entry which is preliminary data.</text>
</comment>
<reference evidence="1 2" key="1">
    <citation type="submission" date="2016-04" db="EMBL/GenBank/DDBJ databases">
        <title>Genome sequence of Methanobrevibacter filiformis DSM 11501.</title>
        <authorList>
            <person name="Poehlein A."/>
            <person name="Seedorf H."/>
            <person name="Daniel R."/>
        </authorList>
    </citation>
    <scope>NUCLEOTIDE SEQUENCE [LARGE SCALE GENOMIC DNA]</scope>
    <source>
        <strain evidence="1 2">DSM 11501</strain>
    </source>
</reference>
<accession>A0A166CI53</accession>
<organism evidence="1 2">
    <name type="scientific">Methanobrevibacter filiformis</name>
    <dbReference type="NCBI Taxonomy" id="55758"/>
    <lineage>
        <taxon>Archaea</taxon>
        <taxon>Methanobacteriati</taxon>
        <taxon>Methanobacteriota</taxon>
        <taxon>Methanomada group</taxon>
        <taxon>Methanobacteria</taxon>
        <taxon>Methanobacteriales</taxon>
        <taxon>Methanobacteriaceae</taxon>
        <taxon>Methanobrevibacter</taxon>
    </lineage>
</organism>
<dbReference type="NCBIfam" id="TIGR04165">
    <property type="entry name" value="methano_modCys"/>
    <property type="match status" value="1"/>
</dbReference>
<dbReference type="PATRIC" id="fig|55758.3.peg.956"/>
<evidence type="ECO:0008006" key="3">
    <source>
        <dbReference type="Google" id="ProtNLM"/>
    </source>
</evidence>
<proteinExistence type="predicted"/>